<keyword evidence="1" id="KW-1133">Transmembrane helix</keyword>
<dbReference type="EMBL" id="CP022132">
    <property type="protein sequence ID" value="ASG68073.1"/>
    <property type="molecule type" value="Genomic_DNA"/>
</dbReference>
<evidence type="ECO:0000313" key="3">
    <source>
        <dbReference type="Proteomes" id="UP000249910"/>
    </source>
</evidence>
<keyword evidence="3" id="KW-1185">Reference proteome</keyword>
<reference evidence="2 3" key="1">
    <citation type="submission" date="2017-06" db="EMBL/GenBank/DDBJ databases">
        <title>Complete genome of Francisella halioticida.</title>
        <authorList>
            <person name="Sjodin A."/>
        </authorList>
    </citation>
    <scope>NUCLEOTIDE SEQUENCE [LARGE SCALE GENOMIC DNA]</scope>
    <source>
        <strain evidence="2 3">DSM 23729</strain>
    </source>
</reference>
<accession>A0ABM6LZH0</accession>
<proteinExistence type="predicted"/>
<feature type="transmembrane region" description="Helical" evidence="1">
    <location>
        <begin position="58"/>
        <end position="78"/>
    </location>
</feature>
<dbReference type="Proteomes" id="UP000249910">
    <property type="component" value="Chromosome"/>
</dbReference>
<keyword evidence="1" id="KW-0812">Transmembrane</keyword>
<organism evidence="2 3">
    <name type="scientific">Francisella halioticida</name>
    <dbReference type="NCBI Taxonomy" id="549298"/>
    <lineage>
        <taxon>Bacteria</taxon>
        <taxon>Pseudomonadati</taxon>
        <taxon>Pseudomonadota</taxon>
        <taxon>Gammaproteobacteria</taxon>
        <taxon>Thiotrichales</taxon>
        <taxon>Francisellaceae</taxon>
        <taxon>Francisella</taxon>
    </lineage>
</organism>
<feature type="transmembrane region" description="Helical" evidence="1">
    <location>
        <begin position="99"/>
        <end position="122"/>
    </location>
</feature>
<evidence type="ECO:0000313" key="2">
    <source>
        <dbReference type="EMBL" id="ASG68073.1"/>
    </source>
</evidence>
<keyword evidence="1" id="KW-0472">Membrane</keyword>
<gene>
    <name evidence="2" type="ORF">CDV26_06440</name>
</gene>
<evidence type="ECO:0000256" key="1">
    <source>
        <dbReference type="SAM" id="Phobius"/>
    </source>
</evidence>
<sequence>MIKELMCCIFVFLILVSYGISSQDTIKTSVNNINSSKNSKLNDSNILSNIIVTPVKDIGIGAASLVMAPIGLFVGLFKGAIMSQQILYNGEHHSGDSEIVNIVVAPIAAAGFALGGAIYMVFKLPQETAKSLSNKEDQ</sequence>
<name>A0ABM6LZH0_9GAMM</name>
<dbReference type="RefSeq" id="WP_088772580.1">
    <property type="nucleotide sequence ID" value="NZ_CP022132.1"/>
</dbReference>
<evidence type="ECO:0008006" key="4">
    <source>
        <dbReference type="Google" id="ProtNLM"/>
    </source>
</evidence>
<protein>
    <recommendedName>
        <fullName evidence="4">MotA/TolQ/ExbB proton channel domain-containing protein</fullName>
    </recommendedName>
</protein>